<dbReference type="AlphaFoldDB" id="A0A844B571"/>
<dbReference type="Gene3D" id="3.40.50.10180">
    <property type="entry name" value="Glycerate kinase, MOFRL-like N-terminal domain"/>
    <property type="match status" value="1"/>
</dbReference>
<dbReference type="Proteomes" id="UP000466730">
    <property type="component" value="Unassembled WGS sequence"/>
</dbReference>
<protein>
    <submittedName>
        <fullName evidence="4">DUF4147 domain-containing protein</fullName>
    </submittedName>
</protein>
<organism evidence="4 5">
    <name type="scientific">Rhodovulum strictum</name>
    <dbReference type="NCBI Taxonomy" id="58314"/>
    <lineage>
        <taxon>Bacteria</taxon>
        <taxon>Pseudomonadati</taxon>
        <taxon>Pseudomonadota</taxon>
        <taxon>Alphaproteobacteria</taxon>
        <taxon>Rhodobacterales</taxon>
        <taxon>Paracoccaceae</taxon>
        <taxon>Rhodovulum</taxon>
    </lineage>
</organism>
<evidence type="ECO:0000313" key="5">
    <source>
        <dbReference type="Proteomes" id="UP000466730"/>
    </source>
</evidence>
<accession>A0A844B571</accession>
<dbReference type="InterPro" id="IPR038614">
    <property type="entry name" value="GK_N_sf"/>
</dbReference>
<dbReference type="Pfam" id="PF05161">
    <property type="entry name" value="MOFRL"/>
    <property type="match status" value="1"/>
</dbReference>
<dbReference type="SUPFAM" id="SSF82544">
    <property type="entry name" value="GckA/TtuD-like"/>
    <property type="match status" value="1"/>
</dbReference>
<name>A0A844B571_9RHOB</name>
<sequence length="466" mass="46744">MRWQGCCCWTRSASPEPGPGGSGQRVGARLEPVQTPQPERPPVTAALPLPSVFLRSLFDAAVAAADPMRAVPAALPPKPAGRVVVVGAGKASARMAEAVEAAWGPCEGLVITRYGYARPTQGIEIVEAAHPVPDAAGVAATDRMLALLDGVGEGDFVLALISGGGSALLIRPAGAITLAEKQKVNADLLASGAPIGQMNLLRKHLSRVKGGQLAAAAYPARMLALMISDVPGDDPAFIASGPTVGDATTPADARAVLARWNIAPPAAVAEVLAGETGVLRPGDPRLARVENRVIAAPSQSLEAAAGIARAAGCRAEILGDALEGEARELAAGHAALALARQAAMAPGAAPLVLLSGGECTVTRRGDGVGGPNAEYALAMATALDGAAGIHAIACDTDGVDGAAEVAGAVIGPDTPARARAAGRDMAAALAINDSHGFFAALGDQVIPGPTLTNVNDFRAILILPRG</sequence>
<dbReference type="InterPro" id="IPR039760">
    <property type="entry name" value="MOFRL_protein"/>
</dbReference>
<dbReference type="InterPro" id="IPR037035">
    <property type="entry name" value="GK-like_C_sf"/>
</dbReference>
<dbReference type="EMBL" id="WJPO01000001">
    <property type="protein sequence ID" value="MRH19504.1"/>
    <property type="molecule type" value="Genomic_DNA"/>
</dbReference>
<feature type="domain" description="MOFRL-associated" evidence="3">
    <location>
        <begin position="54"/>
        <end position="272"/>
    </location>
</feature>
<reference evidence="4 5" key="1">
    <citation type="submission" date="2019-11" db="EMBL/GenBank/DDBJ databases">
        <title>Draft Whole-Genome sequence of the marine photosynthetic bacterium Rhodovulum strictum DSM 11289.</title>
        <authorList>
            <person name="Kyndt J.A."/>
            <person name="Meyer T.E."/>
        </authorList>
    </citation>
    <scope>NUCLEOTIDE SEQUENCE [LARGE SCALE GENOMIC DNA]</scope>
    <source>
        <strain evidence="4 5">DSM 11289</strain>
    </source>
</reference>
<evidence type="ECO:0000313" key="4">
    <source>
        <dbReference type="EMBL" id="MRH19504.1"/>
    </source>
</evidence>
<dbReference type="InterPro" id="IPR025286">
    <property type="entry name" value="MOFRL_assoc_dom"/>
</dbReference>
<proteinExistence type="predicted"/>
<keyword evidence="5" id="KW-1185">Reference proteome</keyword>
<dbReference type="PANTHER" id="PTHR12227">
    <property type="entry name" value="GLYCERATE KINASE"/>
    <property type="match status" value="1"/>
</dbReference>
<dbReference type="InterPro" id="IPR007835">
    <property type="entry name" value="MOFRL"/>
</dbReference>
<evidence type="ECO:0000259" key="3">
    <source>
        <dbReference type="Pfam" id="PF13660"/>
    </source>
</evidence>
<dbReference type="OrthoDB" id="9766552at2"/>
<gene>
    <name evidence="4" type="ORF">GH815_00760</name>
</gene>
<dbReference type="Pfam" id="PF13660">
    <property type="entry name" value="DUF4147"/>
    <property type="match status" value="1"/>
</dbReference>
<comment type="caution">
    <text evidence="4">The sequence shown here is derived from an EMBL/GenBank/DDBJ whole genome shotgun (WGS) entry which is preliminary data.</text>
</comment>
<feature type="domain" description="MOFRL" evidence="2">
    <location>
        <begin position="352"/>
        <end position="456"/>
    </location>
</feature>
<dbReference type="GO" id="GO:0005737">
    <property type="term" value="C:cytoplasm"/>
    <property type="evidence" value="ECO:0007669"/>
    <property type="project" value="TreeGrafter"/>
</dbReference>
<evidence type="ECO:0000256" key="1">
    <source>
        <dbReference type="SAM" id="MobiDB-lite"/>
    </source>
</evidence>
<evidence type="ECO:0000259" key="2">
    <source>
        <dbReference type="Pfam" id="PF05161"/>
    </source>
</evidence>
<dbReference type="PANTHER" id="PTHR12227:SF0">
    <property type="entry name" value="GLYCERATE KINASE"/>
    <property type="match status" value="1"/>
</dbReference>
<dbReference type="Gene3D" id="3.40.1480.10">
    <property type="entry name" value="MOFRL domain"/>
    <property type="match status" value="1"/>
</dbReference>
<dbReference type="GO" id="GO:0008887">
    <property type="term" value="F:glycerate kinase activity"/>
    <property type="evidence" value="ECO:0007669"/>
    <property type="project" value="InterPro"/>
</dbReference>
<feature type="region of interest" description="Disordered" evidence="1">
    <location>
        <begin position="1"/>
        <end position="42"/>
    </location>
</feature>